<keyword evidence="11" id="KW-1207">Sterol metabolism</keyword>
<feature type="transmembrane region" description="Helical" evidence="13">
    <location>
        <begin position="68"/>
        <end position="85"/>
    </location>
</feature>
<evidence type="ECO:0000256" key="1">
    <source>
        <dbReference type="ARBA" id="ARBA00004477"/>
    </source>
</evidence>
<organism evidence="14 15">
    <name type="scientific">Sporothrix stenoceras</name>
    <dbReference type="NCBI Taxonomy" id="5173"/>
    <lineage>
        <taxon>Eukaryota</taxon>
        <taxon>Fungi</taxon>
        <taxon>Dikarya</taxon>
        <taxon>Ascomycota</taxon>
        <taxon>Pezizomycotina</taxon>
        <taxon>Sordariomycetes</taxon>
        <taxon>Sordariomycetidae</taxon>
        <taxon>Ophiostomatales</taxon>
        <taxon>Ophiostomataceae</taxon>
        <taxon>Sporothrix</taxon>
    </lineage>
</organism>
<evidence type="ECO:0000256" key="10">
    <source>
        <dbReference type="ARBA" id="ARBA00023136"/>
    </source>
</evidence>
<keyword evidence="3" id="KW-0444">Lipid biosynthesis</keyword>
<comment type="similarity">
    <text evidence="2">Belongs to the ERG28 family.</text>
</comment>
<evidence type="ECO:0000256" key="11">
    <source>
        <dbReference type="ARBA" id="ARBA00023166"/>
    </source>
</evidence>
<keyword evidence="4 13" id="KW-0812">Transmembrane</keyword>
<dbReference type="PANTHER" id="PTHR15451">
    <property type="entry name" value="ERGOSTEROL BIOSYNTHETIC PROTEIN 28-RELATED"/>
    <property type="match status" value="1"/>
</dbReference>
<comment type="subcellular location">
    <subcellularLocation>
        <location evidence="1">Endoplasmic reticulum membrane</location>
        <topology evidence="1">Multi-pass membrane protein</topology>
    </subcellularLocation>
</comment>
<dbReference type="EMBL" id="JAWCUI010000144">
    <property type="protein sequence ID" value="KAL1887129.1"/>
    <property type="molecule type" value="Genomic_DNA"/>
</dbReference>
<keyword evidence="7 13" id="KW-1133">Transmembrane helix</keyword>
<evidence type="ECO:0000256" key="5">
    <source>
        <dbReference type="ARBA" id="ARBA00022824"/>
    </source>
</evidence>
<evidence type="ECO:0000256" key="6">
    <source>
        <dbReference type="ARBA" id="ARBA00022955"/>
    </source>
</evidence>
<dbReference type="Pfam" id="PF03694">
    <property type="entry name" value="Erg28"/>
    <property type="match status" value="1"/>
</dbReference>
<accession>A0ABR3YG65</accession>
<evidence type="ECO:0000256" key="8">
    <source>
        <dbReference type="ARBA" id="ARBA00023011"/>
    </source>
</evidence>
<keyword evidence="15" id="KW-1185">Reference proteome</keyword>
<keyword evidence="9" id="KW-0443">Lipid metabolism</keyword>
<keyword evidence="8" id="KW-0756">Sterol biosynthesis</keyword>
<proteinExistence type="inferred from homology"/>
<dbReference type="PANTHER" id="PTHR15451:SF19">
    <property type="entry name" value="ERGOSTEROL BIOSYNTHETIC PROTEIN 28 HOMOLOG"/>
    <property type="match status" value="1"/>
</dbReference>
<protein>
    <recommendedName>
        <fullName evidence="16">Ergosterol biosynthesis protein</fullName>
    </recommendedName>
</protein>
<keyword evidence="5" id="KW-0256">Endoplasmic reticulum</keyword>
<evidence type="ECO:0008006" key="16">
    <source>
        <dbReference type="Google" id="ProtNLM"/>
    </source>
</evidence>
<evidence type="ECO:0000313" key="14">
    <source>
        <dbReference type="EMBL" id="KAL1887129.1"/>
    </source>
</evidence>
<evidence type="ECO:0000313" key="15">
    <source>
        <dbReference type="Proteomes" id="UP001583186"/>
    </source>
</evidence>
<evidence type="ECO:0000256" key="9">
    <source>
        <dbReference type="ARBA" id="ARBA00023098"/>
    </source>
</evidence>
<evidence type="ECO:0000256" key="7">
    <source>
        <dbReference type="ARBA" id="ARBA00022989"/>
    </source>
</evidence>
<keyword evidence="6" id="KW-0752">Steroid biosynthesis</keyword>
<keyword evidence="10 13" id="KW-0472">Membrane</keyword>
<evidence type="ECO:0000256" key="12">
    <source>
        <dbReference type="ARBA" id="ARBA00023221"/>
    </source>
</evidence>
<reference evidence="14 15" key="1">
    <citation type="journal article" date="2024" name="IMA Fungus">
        <title>IMA Genome - F19 : A genome assembly and annotation guide to empower mycologists, including annotated draft genome sequences of Ceratocystis pirilliformis, Diaporthe australafricana, Fusarium ophioides, Paecilomyces lecythidis, and Sporothrix stenoceras.</title>
        <authorList>
            <person name="Aylward J."/>
            <person name="Wilson A.M."/>
            <person name="Visagie C.M."/>
            <person name="Spraker J."/>
            <person name="Barnes I."/>
            <person name="Buitendag C."/>
            <person name="Ceriani C."/>
            <person name="Del Mar Angel L."/>
            <person name="du Plessis D."/>
            <person name="Fuchs T."/>
            <person name="Gasser K."/>
            <person name="Kramer D."/>
            <person name="Li W."/>
            <person name="Munsamy K."/>
            <person name="Piso A."/>
            <person name="Price J.L."/>
            <person name="Sonnekus B."/>
            <person name="Thomas C."/>
            <person name="van der Nest A."/>
            <person name="van Dijk A."/>
            <person name="van Heerden A."/>
            <person name="van Vuuren N."/>
            <person name="Yilmaz N."/>
            <person name="Duong T.A."/>
            <person name="van der Merwe N.A."/>
            <person name="Wingfield M.J."/>
            <person name="Wingfield B.D."/>
        </authorList>
    </citation>
    <scope>NUCLEOTIDE SEQUENCE [LARGE SCALE GENOMIC DNA]</scope>
    <source>
        <strain evidence="14 15">CMW 5346</strain>
    </source>
</reference>
<dbReference type="Proteomes" id="UP001583186">
    <property type="component" value="Unassembled WGS sequence"/>
</dbReference>
<evidence type="ECO:0000256" key="2">
    <source>
        <dbReference type="ARBA" id="ARBA00005377"/>
    </source>
</evidence>
<comment type="caution">
    <text evidence="14">The sequence shown here is derived from an EMBL/GenBank/DDBJ whole genome shotgun (WGS) entry which is preliminary data.</text>
</comment>
<dbReference type="InterPro" id="IPR005352">
    <property type="entry name" value="Erg28"/>
</dbReference>
<evidence type="ECO:0000256" key="3">
    <source>
        <dbReference type="ARBA" id="ARBA00022516"/>
    </source>
</evidence>
<name>A0ABR3YG65_9PEZI</name>
<gene>
    <name evidence="14" type="ORF">Sste5346_010418</name>
</gene>
<evidence type="ECO:0000256" key="13">
    <source>
        <dbReference type="SAM" id="Phobius"/>
    </source>
</evidence>
<feature type="transmembrane region" description="Helical" evidence="13">
    <location>
        <begin position="97"/>
        <end position="115"/>
    </location>
</feature>
<evidence type="ECO:0000256" key="4">
    <source>
        <dbReference type="ARBA" id="ARBA00022692"/>
    </source>
</evidence>
<keyword evidence="12" id="KW-0753">Steroid metabolism</keyword>
<sequence>MTPYVKTSFSAVTHSVVSYVNPIASLRQFSGPSAPPKNALVAHVYGVKNIYTGLIRLYAAYQITNPELYNLTTLTFVGVLALYSTEHLIFRTVGTKEALASYVIATIGFVWMQSYRSWYLA</sequence>